<dbReference type="STRING" id="205917.A0A4Y9Z0B4"/>
<dbReference type="SUPFAM" id="SSF48371">
    <property type="entry name" value="ARM repeat"/>
    <property type="match status" value="1"/>
</dbReference>
<dbReference type="InterPro" id="IPR056457">
    <property type="entry name" value="DOP1_C"/>
</dbReference>
<dbReference type="GO" id="GO:0005802">
    <property type="term" value="C:trans-Golgi network"/>
    <property type="evidence" value="ECO:0007669"/>
    <property type="project" value="TreeGrafter"/>
</dbReference>
<dbReference type="InterPro" id="IPR007249">
    <property type="entry name" value="DOP1_N"/>
</dbReference>
<evidence type="ECO:0000313" key="11">
    <source>
        <dbReference type="Proteomes" id="UP000298327"/>
    </source>
</evidence>
<keyword evidence="5" id="KW-0472">Membrane</keyword>
<dbReference type="OrthoDB" id="297643at2759"/>
<comment type="subcellular location">
    <subcellularLocation>
        <location evidence="1">Golgi apparatus membrane</location>
        <topology evidence="1">Peripheral membrane protein</topology>
    </subcellularLocation>
</comment>
<dbReference type="GO" id="GO:0005829">
    <property type="term" value="C:cytosol"/>
    <property type="evidence" value="ECO:0007669"/>
    <property type="project" value="GOC"/>
</dbReference>
<keyword evidence="4" id="KW-0333">Golgi apparatus</keyword>
<name>A0A4Y9Z0B4_9AGAM</name>
<feature type="domain" description="DOP1 N-terminal" evidence="7">
    <location>
        <begin position="2"/>
        <end position="249"/>
    </location>
</feature>
<evidence type="ECO:0000259" key="7">
    <source>
        <dbReference type="Pfam" id="PF04118"/>
    </source>
</evidence>
<keyword evidence="3" id="KW-0653">Protein transport</keyword>
<dbReference type="GO" id="GO:0000139">
    <property type="term" value="C:Golgi membrane"/>
    <property type="evidence" value="ECO:0007669"/>
    <property type="project" value="UniProtKB-SubCell"/>
</dbReference>
<protein>
    <submittedName>
        <fullName evidence="10">Uncharacterized protein</fullName>
    </submittedName>
</protein>
<evidence type="ECO:0000256" key="2">
    <source>
        <dbReference type="ARBA" id="ARBA00022448"/>
    </source>
</evidence>
<sequence>MQFKEIPRKITVSKRLSQCLNPALPSGVHQRALDVYTHILAVVGSEGLKRDLALWTSGLFPFFEYAATSVKPTLLNLYETYFLPLQGGLRPVMKGFILALLPGLEEETGEFFEKVLGLLDRLSGTVSPSFFLQNIWLVMLTTPSARGTAINFLSRRLPRLNADEDITHIVGRDTGLMIRAFAAALEDDNLLVRRGALDLLLQSLRIDGTAVAKASEEDRAILMRAATSVVMRRDLSLNRRLYTWLLGPDEQPQQQVAYLKKNALELLRTTLRDDMFSPSTEYSESRPFKIFISLLDKWEVGGPLTEVLALDAFTTLKTSVEENAETSDEMSMTASTLYEAVEPQLFWKQLLKAIVSDIVGDGTQCESIRLAQFILTKFHVRDEEIETVHLPIVFAGAMEVIKHQVSEDSSKATRPAMLEALRLQENILAHIAPAALGQTVNAAIAPDAPPAGPYAYAVTFYGLELSATLSSQRTGSGIPMMTVFEDLIAVSATYARRLSATAEMVLPLRQIFVQSLSLLNKLISVLDEMDEVNLTVDWDPSKWLVDILATLEHDSTTFIMIDQVVTFVVAMQQVTGLEPIISIQDRATLFKLVQTIFNYLRPSHSVYHVRAVNLIWALDSACKRRHVESIIAQSLNAPESRNAQGSYEAFGIFWRLSDDAMLPGFRFRVPMMIVLDTLKSDDPSLRRIGETWMRCSLKSYLRVLDPILYDLLDPSLHRTPSTTKLNGKELQDYSYERPFDQSYIRYLLETLLSVVRFGGQGFAKSARTNFIRRSQHAGLVERVEASGVAHPEASYQDVLVEVTTRLLLSECKHKRVETMAPVNIVIQSATIDLLQAIVSRGEVDLMALESIEAAVIGKLYFSVHSKRLDLQNKLLHLLHSVISATTALQDVRLQRTPKAIPMDGPERPGSRAEAQETGPAYSVNPLLIQTLIDGIAIPSNHNVLQHWLDFVLMTIPQFQQTLHMVLSPLCDCVGKQLRLGLTDIRRASVNDRNDEDLQSVTTDSDFIMLLNALERLVLLSLSSSDIDSMEEDGTPAEKPTAPETSGLFGIMTNVFSSDATPNAPEEQLTSRSPSYRTLHEAVRVLFSIWTTMTWSESQAWTPSYESLSMIFSKARVRCRRVFEHFFRVQSSEVLESIIDCWNKENAPLTAFELVDALTSSAQNVVHMVCESISSRMLGFSDKSRRHAINPNVSDAVLFNFLEQYLQQLEGPLALQVWGRFLQLAKEVVSTTKDYKAQVFPVLRCMSVLADKLTQTTAMEDRRVRKELQDTYGKLLDAAVLQSSRGADQNSWIRRSARESLVPNGRDSPLQRTPSDLKLDEKMNASSASLNDATPAKTSDLAEHISQFIAKSVLPSLRKYLMDNDKVNTACANIVYYIVNPSTKSKSRPLDIDPVVLDILREMSHISAAIKSWRNPVLDILNDNRFFNGPPQGGSDFQPIARSLIDTDKSAFSELLSKVYTAASANIFTNREYENLLRSLNLRRMSYLLYCGEKNQFLTSLPTIQEKLVEVLRNAPAPIVQAEVYFFWPVILNEMYRLFDSMTTTLPSDGSEDLPLVLAACKLLDLLLVLQTEEFQVHQWIFVTDTVDAIYRPDDWLPEALLDQLAEVAGRLPVSETISSTSTGIPFPLSAITPSAPNFRPMRRPTLNGLRQIDSIRDLLSFFSSVSILSYESVYKSGGSIDWEDVERGLIADMFEGR</sequence>
<accession>A0A4Y9Z0B4</accession>
<evidence type="ECO:0000256" key="4">
    <source>
        <dbReference type="ARBA" id="ARBA00023034"/>
    </source>
</evidence>
<evidence type="ECO:0000256" key="5">
    <source>
        <dbReference type="ARBA" id="ARBA00023136"/>
    </source>
</evidence>
<feature type="domain" description="DOP1-like C-terminal" evidence="9">
    <location>
        <begin position="1200"/>
        <end position="1675"/>
    </location>
</feature>
<dbReference type="EMBL" id="SEOQ01000175">
    <property type="protein sequence ID" value="TFY67972.1"/>
    <property type="molecule type" value="Genomic_DNA"/>
</dbReference>
<dbReference type="GO" id="GO:0005768">
    <property type="term" value="C:endosome"/>
    <property type="evidence" value="ECO:0007669"/>
    <property type="project" value="TreeGrafter"/>
</dbReference>
<feature type="domain" description="DOP1-like middle TPR" evidence="8">
    <location>
        <begin position="258"/>
        <end position="438"/>
    </location>
</feature>
<evidence type="ECO:0000256" key="6">
    <source>
        <dbReference type="ARBA" id="ARBA00046326"/>
    </source>
</evidence>
<dbReference type="Proteomes" id="UP000298327">
    <property type="component" value="Unassembled WGS sequence"/>
</dbReference>
<dbReference type="InterPro" id="IPR016024">
    <property type="entry name" value="ARM-type_fold"/>
</dbReference>
<proteinExistence type="inferred from homology"/>
<gene>
    <name evidence="10" type="ORF">EVG20_g3733</name>
</gene>
<organism evidence="10 11">
    <name type="scientific">Dentipellis fragilis</name>
    <dbReference type="NCBI Taxonomy" id="205917"/>
    <lineage>
        <taxon>Eukaryota</taxon>
        <taxon>Fungi</taxon>
        <taxon>Dikarya</taxon>
        <taxon>Basidiomycota</taxon>
        <taxon>Agaricomycotina</taxon>
        <taxon>Agaricomycetes</taxon>
        <taxon>Russulales</taxon>
        <taxon>Hericiaceae</taxon>
        <taxon>Dentipellis</taxon>
    </lineage>
</organism>
<dbReference type="PANTHER" id="PTHR14042:SF24">
    <property type="entry name" value="PROTEIN DOPEY-1 HOMOLOG"/>
    <property type="match status" value="1"/>
</dbReference>
<evidence type="ECO:0000313" key="10">
    <source>
        <dbReference type="EMBL" id="TFY67972.1"/>
    </source>
</evidence>
<evidence type="ECO:0000256" key="3">
    <source>
        <dbReference type="ARBA" id="ARBA00022927"/>
    </source>
</evidence>
<evidence type="ECO:0000259" key="8">
    <source>
        <dbReference type="Pfam" id="PF24597"/>
    </source>
</evidence>
<dbReference type="Pfam" id="PF04118">
    <property type="entry name" value="Dopey_N"/>
    <property type="match status" value="1"/>
</dbReference>
<dbReference type="GO" id="GO:0006895">
    <property type="term" value="P:Golgi to endosome transport"/>
    <property type="evidence" value="ECO:0007669"/>
    <property type="project" value="InterPro"/>
</dbReference>
<dbReference type="PANTHER" id="PTHR14042">
    <property type="entry name" value="DOPEY-RELATED"/>
    <property type="match status" value="1"/>
</dbReference>
<keyword evidence="11" id="KW-1185">Reference proteome</keyword>
<comment type="similarity">
    <text evidence="6">Belongs to the DOP1 family.</text>
</comment>
<dbReference type="InterPro" id="IPR040314">
    <property type="entry name" value="DOP1"/>
</dbReference>
<evidence type="ECO:0000256" key="1">
    <source>
        <dbReference type="ARBA" id="ARBA00004395"/>
    </source>
</evidence>
<dbReference type="Pfam" id="PF24597">
    <property type="entry name" value="TPR_DOP1_M"/>
    <property type="match status" value="1"/>
</dbReference>
<reference evidence="10 11" key="1">
    <citation type="submission" date="2019-02" db="EMBL/GenBank/DDBJ databases">
        <title>Genome sequencing of the rare red list fungi Dentipellis fragilis.</title>
        <authorList>
            <person name="Buettner E."/>
            <person name="Kellner H."/>
        </authorList>
    </citation>
    <scope>NUCLEOTIDE SEQUENCE [LARGE SCALE GENOMIC DNA]</scope>
    <source>
        <strain evidence="10 11">DSM 105465</strain>
    </source>
</reference>
<evidence type="ECO:0000259" key="9">
    <source>
        <dbReference type="Pfam" id="PF24598"/>
    </source>
</evidence>
<dbReference type="GO" id="GO:0015031">
    <property type="term" value="P:protein transport"/>
    <property type="evidence" value="ECO:0007669"/>
    <property type="project" value="UniProtKB-KW"/>
</dbReference>
<keyword evidence="2" id="KW-0813">Transport</keyword>
<comment type="caution">
    <text evidence="10">The sequence shown here is derived from an EMBL/GenBank/DDBJ whole genome shotgun (WGS) entry which is preliminary data.</text>
</comment>
<dbReference type="InterPro" id="IPR056458">
    <property type="entry name" value="TPR_DOP1_M"/>
</dbReference>
<dbReference type="Pfam" id="PF24598">
    <property type="entry name" value="DOP1_C"/>
    <property type="match status" value="1"/>
</dbReference>